<gene>
    <name evidence="1" type="ORF">P5673_019045</name>
</gene>
<sequence>MAYYYWNKGSNSYQFSSGTRHYHINPDDDEMYVEMPYVPLPWGSDKALLQVQRANPTKTINVASYQYQQVKNQGSGDEEQVLLEMFKGKWPIYQRRKTGYLVQDLVRRLVFSKIDDSSICSSVPYKCQENATFLLNMNSLASARDLVVDGNGTWGSSSCVTTLVKCSEEGTANIVGKNCKTFDYNVKRNYYKHQYTTSFHPSCYIHLTRKRWHLIPNGIDAVLF</sequence>
<organism evidence="1 2">
    <name type="scientific">Acropora cervicornis</name>
    <name type="common">Staghorn coral</name>
    <dbReference type="NCBI Taxonomy" id="6130"/>
    <lineage>
        <taxon>Eukaryota</taxon>
        <taxon>Metazoa</taxon>
        <taxon>Cnidaria</taxon>
        <taxon>Anthozoa</taxon>
        <taxon>Hexacorallia</taxon>
        <taxon>Scleractinia</taxon>
        <taxon>Astrocoeniina</taxon>
        <taxon>Acroporidae</taxon>
        <taxon>Acropora</taxon>
    </lineage>
</organism>
<keyword evidence="2" id="KW-1185">Reference proteome</keyword>
<comment type="caution">
    <text evidence="1">The sequence shown here is derived from an EMBL/GenBank/DDBJ whole genome shotgun (WGS) entry which is preliminary data.</text>
</comment>
<name>A0AAD9V2Z1_ACRCE</name>
<dbReference type="EMBL" id="JARQWQ010000043">
    <property type="protein sequence ID" value="KAK2558830.1"/>
    <property type="molecule type" value="Genomic_DNA"/>
</dbReference>
<reference evidence="1" key="1">
    <citation type="journal article" date="2023" name="G3 (Bethesda)">
        <title>Whole genome assembly and annotation of the endangered Caribbean coral Acropora cervicornis.</title>
        <authorList>
            <person name="Selwyn J.D."/>
            <person name="Vollmer S.V."/>
        </authorList>
    </citation>
    <scope>NUCLEOTIDE SEQUENCE</scope>
    <source>
        <strain evidence="1">K2</strain>
    </source>
</reference>
<protein>
    <submittedName>
        <fullName evidence="1">Uncharacterized protein</fullName>
    </submittedName>
</protein>
<dbReference type="Proteomes" id="UP001249851">
    <property type="component" value="Unassembled WGS sequence"/>
</dbReference>
<reference evidence="1" key="2">
    <citation type="journal article" date="2023" name="Science">
        <title>Genomic signatures of disease resistance in endangered staghorn corals.</title>
        <authorList>
            <person name="Vollmer S.V."/>
            <person name="Selwyn J.D."/>
            <person name="Despard B.A."/>
            <person name="Roesel C.L."/>
        </authorList>
    </citation>
    <scope>NUCLEOTIDE SEQUENCE</scope>
    <source>
        <strain evidence="1">K2</strain>
    </source>
</reference>
<evidence type="ECO:0000313" key="1">
    <source>
        <dbReference type="EMBL" id="KAK2558830.1"/>
    </source>
</evidence>
<proteinExistence type="predicted"/>
<accession>A0AAD9V2Z1</accession>
<evidence type="ECO:0000313" key="2">
    <source>
        <dbReference type="Proteomes" id="UP001249851"/>
    </source>
</evidence>
<dbReference type="AlphaFoldDB" id="A0AAD9V2Z1"/>